<gene>
    <name evidence="1" type="ORF">UFOPK3772_00001</name>
</gene>
<reference evidence="1" key="1">
    <citation type="submission" date="2020-05" db="EMBL/GenBank/DDBJ databases">
        <authorList>
            <person name="Chiriac C."/>
            <person name="Salcher M."/>
            <person name="Ghai R."/>
            <person name="Kavagutti S V."/>
        </authorList>
    </citation>
    <scope>NUCLEOTIDE SEQUENCE</scope>
</reference>
<dbReference type="InterPro" id="IPR044859">
    <property type="entry name" value="Allene_oxi_cyc_Dirigent"/>
</dbReference>
<protein>
    <submittedName>
        <fullName evidence="1">Unannotated protein</fullName>
    </submittedName>
</protein>
<dbReference type="Gene3D" id="2.40.480.10">
    <property type="entry name" value="Allene oxide cyclase-like"/>
    <property type="match status" value="1"/>
</dbReference>
<name>A0A6J7I7N0_9ZZZZ</name>
<accession>A0A6J7I7N0</accession>
<organism evidence="1">
    <name type="scientific">freshwater metagenome</name>
    <dbReference type="NCBI Taxonomy" id="449393"/>
    <lineage>
        <taxon>unclassified sequences</taxon>
        <taxon>metagenomes</taxon>
        <taxon>ecological metagenomes</taxon>
    </lineage>
</organism>
<evidence type="ECO:0000313" key="1">
    <source>
        <dbReference type="EMBL" id="CAB4926700.1"/>
    </source>
</evidence>
<dbReference type="EMBL" id="CAFBNE010000001">
    <property type="protein sequence ID" value="CAB4926700.1"/>
    <property type="molecule type" value="Genomic_DNA"/>
</dbReference>
<proteinExistence type="predicted"/>
<sequence length="166" mass="17195">MRVGRIIAIASALVAMTAIAQGAPAIAAEIPAGATTLVLLNDIPMSTTIPGLGGAPVGTVSIHEAILRSSKGKAVGTFNVVVTTVDMSAGDVTEARMRNVVFRLKDGQIIASGIGLYLNTEKYLAVQVPHRIAIVGGTDKYLGARGEVTTTRSADGTYRHVLTLLK</sequence>
<dbReference type="AlphaFoldDB" id="A0A6J7I7N0"/>